<evidence type="ECO:0000259" key="5">
    <source>
        <dbReference type="Pfam" id="PF01926"/>
    </source>
</evidence>
<dbReference type="Gene3D" id="3.40.50.300">
    <property type="entry name" value="P-loop containing nucleotide triphosphate hydrolases"/>
    <property type="match status" value="1"/>
</dbReference>
<accession>F6FHG9</accession>
<dbReference type="InterPro" id="IPR023179">
    <property type="entry name" value="GTP-bd_ortho_bundle_sf"/>
</dbReference>
<dbReference type="GO" id="GO:0006412">
    <property type="term" value="P:translation"/>
    <property type="evidence" value="ECO:0007669"/>
    <property type="project" value="TreeGrafter"/>
</dbReference>
<dbReference type="HOGENOM" id="CLU_011106_1_0_14"/>
<name>F6FHG9_MYCHI</name>
<evidence type="ECO:0000313" key="6">
    <source>
        <dbReference type="EMBL" id="AEG73799.1"/>
    </source>
</evidence>
<dbReference type="GO" id="GO:0003924">
    <property type="term" value="F:GTPase activity"/>
    <property type="evidence" value="ECO:0007669"/>
    <property type="project" value="TreeGrafter"/>
</dbReference>
<protein>
    <recommendedName>
        <fullName evidence="3">Ribosome biogenesis GTPase A</fullName>
    </recommendedName>
</protein>
<dbReference type="InterPro" id="IPR027417">
    <property type="entry name" value="P-loop_NTPase"/>
</dbReference>
<evidence type="ECO:0000256" key="2">
    <source>
        <dbReference type="ARBA" id="ARBA00023134"/>
    </source>
</evidence>
<gene>
    <name evidence="6" type="primary">rbgA</name>
    <name evidence="6" type="ordered locus">MHF_1567</name>
</gene>
<dbReference type="STRING" id="859194.MHF_1567"/>
<feature type="binding site" evidence="4">
    <location>
        <position position="163"/>
    </location>
    <ligand>
        <name>GTP</name>
        <dbReference type="ChEBI" id="CHEBI:37565"/>
    </ligand>
</feature>
<reference key="2">
    <citation type="submission" date="2011-05" db="EMBL/GenBank/DDBJ databases">
        <title>The Genome of Mycoplasma haemofelis Strain Ohio2, a pathogenic hemoplasma of the cat.</title>
        <authorList>
            <person name="Santos A.P."/>
            <person name="Guimaraes A.M.S."/>
            <person name="SanMiguel P.J."/>
            <person name="Martin S.W."/>
            <person name="Messick J.B."/>
        </authorList>
    </citation>
    <scope>NUCLEOTIDE SEQUENCE</scope>
    <source>
        <strain>Ohio2</strain>
    </source>
</reference>
<reference evidence="6 7" key="1">
    <citation type="journal article" date="2011" name="J. Bacteriol.">
        <title>Complete genome sequences of two hemotropic Mycoplasmas, Mycoplasma haemofelis strain Ohio2 and Mycoplasma suis strain Illinois.</title>
        <authorList>
            <person name="Messick J.B."/>
            <person name="Santos A.P."/>
            <person name="Guimaraes A.M."/>
        </authorList>
    </citation>
    <scope>NUCLEOTIDE SEQUENCE [LARGE SCALE GENOMIC DNA]</scope>
    <source>
        <strain evidence="6 7">Ohio2</strain>
    </source>
</reference>
<comment type="similarity">
    <text evidence="3">Belongs to the TRAFAC class YlqF/YawG GTPase family. MTG1 subfamily.</text>
</comment>
<dbReference type="KEGG" id="mhf:MHF_1567"/>
<feature type="binding site" evidence="4">
    <location>
        <begin position="119"/>
        <end position="124"/>
    </location>
    <ligand>
        <name>GTP</name>
        <dbReference type="ChEBI" id="CHEBI:37565"/>
    </ligand>
</feature>
<dbReference type="BioCyc" id="MHAE859194:G1GR7-1568-MONOMER"/>
<dbReference type="PIRSF" id="PIRSF006230">
    <property type="entry name" value="MG442"/>
    <property type="match status" value="1"/>
</dbReference>
<dbReference type="EMBL" id="CP002808">
    <property type="protein sequence ID" value="AEG73799.1"/>
    <property type="molecule type" value="Genomic_DNA"/>
</dbReference>
<evidence type="ECO:0000313" key="7">
    <source>
        <dbReference type="Proteomes" id="UP000007952"/>
    </source>
</evidence>
<keyword evidence="3" id="KW-0963">Cytoplasm</keyword>
<dbReference type="Gene3D" id="1.10.1580.10">
    <property type="match status" value="1"/>
</dbReference>
<dbReference type="PANTHER" id="PTHR45782">
    <property type="entry name" value="MITOCHONDRIAL RIBOSOME-ASSOCIATED GTPASE 1"/>
    <property type="match status" value="1"/>
</dbReference>
<sequence length="262" mass="30397">MKIKLELPSHVKHSISNLNRFKKEVDLVINVVDARASKTSNLNLYISRIFSKSKILDIFSKSDLASSEGLENSFNFKIQSNRNRILHLIKKALQEERNRLQESGYLNPHFKILVVGMPNTGKSTLINLLKNKKISKAANTPGITRKITQYYLGDNLWLFDSPGIFFYQDISPELLWKLIVINAVPSNFKEYSEILEITFWYLKDKYPNSMDELSADSYLSFIELLAKRYNFKNRGGTFDLERAEEKFLFLLRNGGIRDVSWD</sequence>
<keyword evidence="1 3" id="KW-0547">Nucleotide-binding</keyword>
<dbReference type="PANTHER" id="PTHR45782:SF4">
    <property type="entry name" value="MITOCHONDRIAL RIBOSOME-ASSOCIATED GTPASE 1"/>
    <property type="match status" value="1"/>
</dbReference>
<dbReference type="Pfam" id="PF01926">
    <property type="entry name" value="MMR_HSR1"/>
    <property type="match status" value="1"/>
</dbReference>
<comment type="subcellular location">
    <subcellularLocation>
        <location evidence="3">Cytoplasm</location>
    </subcellularLocation>
</comment>
<dbReference type="InterPro" id="IPR016478">
    <property type="entry name" value="GTPase_MTG1"/>
</dbReference>
<evidence type="ECO:0000256" key="1">
    <source>
        <dbReference type="ARBA" id="ARBA00022741"/>
    </source>
</evidence>
<organism evidence="6 7">
    <name type="scientific">Mycoplasma haemofelis (strain Ohio2)</name>
    <dbReference type="NCBI Taxonomy" id="859194"/>
    <lineage>
        <taxon>Bacteria</taxon>
        <taxon>Bacillati</taxon>
        <taxon>Mycoplasmatota</taxon>
        <taxon>Mollicutes</taxon>
        <taxon>Mycoplasmataceae</taxon>
        <taxon>Mycoplasma</taxon>
    </lineage>
</organism>
<keyword evidence="2 3" id="KW-0342">GTP-binding</keyword>
<dbReference type="GO" id="GO:0005525">
    <property type="term" value="F:GTP binding"/>
    <property type="evidence" value="ECO:0007669"/>
    <property type="project" value="UniProtKB-KW"/>
</dbReference>
<dbReference type="SUPFAM" id="SSF52540">
    <property type="entry name" value="P-loop containing nucleoside triphosphate hydrolases"/>
    <property type="match status" value="1"/>
</dbReference>
<dbReference type="Proteomes" id="UP000007952">
    <property type="component" value="Chromosome"/>
</dbReference>
<evidence type="ECO:0000256" key="4">
    <source>
        <dbReference type="PIRSR" id="PIRSR006230-1"/>
    </source>
</evidence>
<comment type="function">
    <text evidence="3">Required for a late step of 50S ribosomal subunit assembly. Has GTPase activity.</text>
</comment>
<feature type="domain" description="G" evidence="5">
    <location>
        <begin position="111"/>
        <end position="167"/>
    </location>
</feature>
<evidence type="ECO:0000256" key="3">
    <source>
        <dbReference type="PIRNR" id="PIRNR006230"/>
    </source>
</evidence>
<dbReference type="eggNOG" id="COG1161">
    <property type="taxonomic scope" value="Bacteria"/>
</dbReference>
<dbReference type="AlphaFoldDB" id="F6FHG9"/>
<proteinExistence type="inferred from homology"/>
<dbReference type="GO" id="GO:0005737">
    <property type="term" value="C:cytoplasm"/>
    <property type="evidence" value="ECO:0007669"/>
    <property type="project" value="UniProtKB-SubCell"/>
</dbReference>
<dbReference type="InterPro" id="IPR006073">
    <property type="entry name" value="GTP-bd"/>
</dbReference>